<accession>A0ABX8V4I6</accession>
<sequence>MYKKNLLIYIALLFCGCGNGFSQSLTTESTTTKTDSIYNAKYKEFYEKFLNYYCSEPNLKMRRLSYEFKKKMNYNGNDFDIMLRGLTWVKENIDRTEFSSIEEAESEWQAYIDAKMIDWKENYEYHKYYGEFIMKHIDVFKDVVKDVRANHQRTTNPWLFE</sequence>
<reference evidence="2 3" key="1">
    <citation type="submission" date="2021-07" db="EMBL/GenBank/DDBJ databases">
        <title>Flavobacterium WSW3-B6 sp.nov, isolated from seaweed.</title>
        <authorList>
            <person name="Muhammad N."/>
            <person name="Ho H."/>
            <person name="Lee Y.-J."/>
            <person name="Nguyen T."/>
            <person name="Ho J."/>
            <person name="Kim S.-G."/>
        </authorList>
    </citation>
    <scope>NUCLEOTIDE SEQUENCE [LARGE SCALE GENOMIC DNA]</scope>
    <source>
        <strain evidence="2 3">WSW3-B6</strain>
    </source>
</reference>
<evidence type="ECO:0000313" key="3">
    <source>
        <dbReference type="Proteomes" id="UP000825381"/>
    </source>
</evidence>
<keyword evidence="3" id="KW-1185">Reference proteome</keyword>
<protein>
    <submittedName>
        <fullName evidence="2">Uncharacterized protein</fullName>
    </submittedName>
</protein>
<dbReference type="Proteomes" id="UP000825381">
    <property type="component" value="Chromosome"/>
</dbReference>
<dbReference type="EMBL" id="CP080429">
    <property type="protein sequence ID" value="QYJ67700.1"/>
    <property type="molecule type" value="Genomic_DNA"/>
</dbReference>
<keyword evidence="1" id="KW-0732">Signal</keyword>
<name>A0ABX8V4I6_9FLAO</name>
<proteinExistence type="predicted"/>
<feature type="chain" id="PRO_5045581063" evidence="1">
    <location>
        <begin position="23"/>
        <end position="161"/>
    </location>
</feature>
<gene>
    <name evidence="2" type="ORF">K1I41_09105</name>
</gene>
<evidence type="ECO:0000256" key="1">
    <source>
        <dbReference type="SAM" id="SignalP"/>
    </source>
</evidence>
<organism evidence="2 3">
    <name type="scientific">Flavobacterium litorale</name>
    <dbReference type="NCBI Taxonomy" id="2856519"/>
    <lineage>
        <taxon>Bacteria</taxon>
        <taxon>Pseudomonadati</taxon>
        <taxon>Bacteroidota</taxon>
        <taxon>Flavobacteriia</taxon>
        <taxon>Flavobacteriales</taxon>
        <taxon>Flavobacteriaceae</taxon>
        <taxon>Flavobacterium</taxon>
    </lineage>
</organism>
<evidence type="ECO:0000313" key="2">
    <source>
        <dbReference type="EMBL" id="QYJ67700.1"/>
    </source>
</evidence>
<dbReference type="RefSeq" id="WP_220640045.1">
    <property type="nucleotide sequence ID" value="NZ_CP080429.1"/>
</dbReference>
<feature type="signal peptide" evidence="1">
    <location>
        <begin position="1"/>
        <end position="22"/>
    </location>
</feature>
<dbReference type="PROSITE" id="PS51257">
    <property type="entry name" value="PROKAR_LIPOPROTEIN"/>
    <property type="match status" value="1"/>
</dbReference>